<evidence type="ECO:0000313" key="2">
    <source>
        <dbReference type="Proteomes" id="UP000178912"/>
    </source>
</evidence>
<accession>A0A1E1K7M2</accession>
<dbReference type="AlphaFoldDB" id="A0A1E1K7M2"/>
<reference evidence="2" key="1">
    <citation type="submission" date="2016-03" db="EMBL/GenBank/DDBJ databases">
        <authorList>
            <person name="Guldener U."/>
        </authorList>
    </citation>
    <scope>NUCLEOTIDE SEQUENCE [LARGE SCALE GENOMIC DNA]</scope>
    <source>
        <strain evidence="2">04CH-RAC-A.6.1</strain>
    </source>
</reference>
<keyword evidence="2" id="KW-1185">Reference proteome</keyword>
<dbReference type="Proteomes" id="UP000178912">
    <property type="component" value="Unassembled WGS sequence"/>
</dbReference>
<organism evidence="1 2">
    <name type="scientific">Rhynchosporium agropyri</name>
    <dbReference type="NCBI Taxonomy" id="914238"/>
    <lineage>
        <taxon>Eukaryota</taxon>
        <taxon>Fungi</taxon>
        <taxon>Dikarya</taxon>
        <taxon>Ascomycota</taxon>
        <taxon>Pezizomycotina</taxon>
        <taxon>Leotiomycetes</taxon>
        <taxon>Helotiales</taxon>
        <taxon>Ploettnerulaceae</taxon>
        <taxon>Rhynchosporium</taxon>
    </lineage>
</organism>
<proteinExistence type="predicted"/>
<sequence length="204" mass="23257">MDRSHLVDLMDLHEKLEILFANPLKTEKVRNPCANTQPISKGGDRHNLSGYIPLSPFKADSRVIRSSSLRASSKLFAPSRLSSTSVPIYSRSYAPYYSFQRQDDDEEKEELIVTSNRTAAVQVAMDKSKATTAKALRHAHFLNTTLNSYQKDSCRWHSTKKFDSIKSDIESATVKADDDDEGDLSCVVKWFFRQPPITKYFRRC</sequence>
<name>A0A1E1K7M2_9HELO</name>
<gene>
    <name evidence="1" type="ORF">RAG0_04119</name>
</gene>
<evidence type="ECO:0000313" key="1">
    <source>
        <dbReference type="EMBL" id="CZS94087.1"/>
    </source>
</evidence>
<dbReference type="EMBL" id="FJUX01000017">
    <property type="protein sequence ID" value="CZS94087.1"/>
    <property type="molecule type" value="Genomic_DNA"/>
</dbReference>
<protein>
    <submittedName>
        <fullName evidence="1">Uncharacterized protein</fullName>
    </submittedName>
</protein>